<dbReference type="PANTHER" id="PTHR23100">
    <property type="entry name" value="ARGININE BIOSYNTHESIS BIFUNCTIONAL PROTEIN ARGJ"/>
    <property type="match status" value="1"/>
</dbReference>
<dbReference type="NCBIfam" id="TIGR00120">
    <property type="entry name" value="ArgJ"/>
    <property type="match status" value="1"/>
</dbReference>
<keyword evidence="8 10" id="KW-0068">Autocatalytic cleavage</keyword>
<keyword evidence="7 10" id="KW-0808">Transferase</keyword>
<feature type="binding site" evidence="10">
    <location>
        <position position="268"/>
    </location>
    <ligand>
        <name>substrate</name>
    </ligand>
</feature>
<comment type="catalytic activity">
    <reaction evidence="10">
        <text>N(2)-acetyl-L-ornithine + L-glutamate = N-acetyl-L-glutamate + L-ornithine</text>
        <dbReference type="Rhea" id="RHEA:15349"/>
        <dbReference type="ChEBI" id="CHEBI:29985"/>
        <dbReference type="ChEBI" id="CHEBI:44337"/>
        <dbReference type="ChEBI" id="CHEBI:46911"/>
        <dbReference type="ChEBI" id="CHEBI:57805"/>
        <dbReference type="EC" id="2.3.1.35"/>
    </reaction>
</comment>
<dbReference type="InterPro" id="IPR016117">
    <property type="entry name" value="ArgJ-like_dom_sf"/>
</dbReference>
<dbReference type="RefSeq" id="WP_145272269.1">
    <property type="nucleotide sequence ID" value="NZ_CP036272.1"/>
</dbReference>
<sequence>MSTIRLPKGYRFAGVACGIKASEKPDVSLVVCDVPAVASGVYTQNQVVAAPVQICRQRTPSETIRAVVTNSGNANACTGQQGQTDALAMCQHVAGLLDSKPESVLVMSTGVIGHHLPMPKVTEGIQKAHDSLGDQEEDFLGAADAILTTDLSRKVASAEVSLDGQTIRIAAMAKGAGMINPNMATMLALIITDAKLTTKQASRFAKSVADATFNRVSVDGHTSTNDTQLLLANGASEVAITEANEQAFQEALISVTQPLAIALAADGEGAERIMNVQVSGAQSDEDAELIARTVGASPLVKTALTGCDPNWGRIVSAAGYAGPKIDPDRTCLTIEGHQLYHNGAPTAFDEATVSQAIKDQKQVDVQLIVGSGPGKSNHITSDLTTSYVTFNSEYTT</sequence>
<dbReference type="Proteomes" id="UP000315003">
    <property type="component" value="Chromosome"/>
</dbReference>
<dbReference type="FunFam" id="3.10.20.340:FF:000003">
    <property type="entry name" value="Arginine biosynthesis bifunctional protein ArgJ"/>
    <property type="match status" value="1"/>
</dbReference>
<feature type="binding site" evidence="10">
    <location>
        <position position="391"/>
    </location>
    <ligand>
        <name>substrate</name>
    </ligand>
</feature>
<keyword evidence="6 10" id="KW-0028">Amino-acid biosynthesis</keyword>
<evidence type="ECO:0000256" key="3">
    <source>
        <dbReference type="ARBA" id="ARBA00011475"/>
    </source>
</evidence>
<keyword evidence="12" id="KW-1185">Reference proteome</keyword>
<dbReference type="AlphaFoldDB" id="A0A517SV77"/>
<dbReference type="FunFam" id="3.60.70.12:FF:000001">
    <property type="entry name" value="Arginine biosynthesis bifunctional protein ArgJ, chloroplastic"/>
    <property type="match status" value="1"/>
</dbReference>
<protein>
    <recommendedName>
        <fullName evidence="10">Arginine biosynthesis bifunctional protein ArgJ</fullName>
    </recommendedName>
    <domain>
        <recommendedName>
            <fullName evidence="10">Glutamate N-acetyltransferase</fullName>
            <ecNumber evidence="10">2.3.1.35</ecNumber>
        </recommendedName>
        <alternativeName>
            <fullName evidence="10">Ornithine acetyltransferase</fullName>
            <shortName evidence="10">OATase</shortName>
        </alternativeName>
        <alternativeName>
            <fullName evidence="10">Ornithine transacetylase</fullName>
        </alternativeName>
    </domain>
    <domain>
        <recommendedName>
            <fullName evidence="10">Amino-acid acetyltransferase</fullName>
            <ecNumber evidence="10">2.3.1.1</ecNumber>
        </recommendedName>
        <alternativeName>
            <fullName evidence="10">N-acetylglutamate synthase</fullName>
            <shortName evidence="10">AGSase</shortName>
        </alternativeName>
    </domain>
    <component>
        <recommendedName>
            <fullName evidence="10">Arginine biosynthesis bifunctional protein ArgJ alpha chain</fullName>
        </recommendedName>
    </component>
    <component>
        <recommendedName>
            <fullName evidence="10">Arginine biosynthesis bifunctional protein ArgJ beta chain</fullName>
        </recommendedName>
    </component>
</protein>
<evidence type="ECO:0000313" key="11">
    <source>
        <dbReference type="EMBL" id="QDT60032.1"/>
    </source>
</evidence>
<keyword evidence="4 10" id="KW-0963">Cytoplasm</keyword>
<dbReference type="EC" id="2.3.1.35" evidence="10"/>
<gene>
    <name evidence="10 11" type="primary">argJ</name>
    <name evidence="11" type="ORF">SV7mr_25480</name>
</gene>
<dbReference type="EC" id="2.3.1.1" evidence="10"/>
<organism evidence="11 12">
    <name type="scientific">Stieleria bergensis</name>
    <dbReference type="NCBI Taxonomy" id="2528025"/>
    <lineage>
        <taxon>Bacteria</taxon>
        <taxon>Pseudomonadati</taxon>
        <taxon>Planctomycetota</taxon>
        <taxon>Planctomycetia</taxon>
        <taxon>Pirellulales</taxon>
        <taxon>Pirellulaceae</taxon>
        <taxon>Stieleria</taxon>
    </lineage>
</organism>
<dbReference type="UniPathway" id="UPA00068">
    <property type="reaction ID" value="UER00106"/>
</dbReference>
<dbReference type="InterPro" id="IPR042195">
    <property type="entry name" value="ArgJ_beta_C"/>
</dbReference>
<dbReference type="GO" id="GO:0006526">
    <property type="term" value="P:L-arginine biosynthetic process"/>
    <property type="evidence" value="ECO:0007669"/>
    <property type="project" value="UniProtKB-UniRule"/>
</dbReference>
<feature type="binding site" evidence="10">
    <location>
        <position position="185"/>
    </location>
    <ligand>
        <name>substrate</name>
    </ligand>
</feature>
<feature type="site" description="Involved in the stabilization of negative charge on the oxyanion by the formation of the oxyanion hole" evidence="10">
    <location>
        <position position="109"/>
    </location>
</feature>
<evidence type="ECO:0000256" key="9">
    <source>
        <dbReference type="ARBA" id="ARBA00023315"/>
    </source>
</evidence>
<comment type="subunit">
    <text evidence="3 10">Heterotetramer of two alpha and two beta chains.</text>
</comment>
<dbReference type="OrthoDB" id="9804242at2"/>
<comment type="subcellular location">
    <subcellularLocation>
        <location evidence="1 10">Cytoplasm</location>
    </subcellularLocation>
</comment>
<evidence type="ECO:0000256" key="6">
    <source>
        <dbReference type="ARBA" id="ARBA00022605"/>
    </source>
</evidence>
<dbReference type="GO" id="GO:0006592">
    <property type="term" value="P:ornithine biosynthetic process"/>
    <property type="evidence" value="ECO:0007669"/>
    <property type="project" value="TreeGrafter"/>
</dbReference>
<dbReference type="InterPro" id="IPR002813">
    <property type="entry name" value="Arg_biosynth_ArgJ"/>
</dbReference>
<comment type="function">
    <text evidence="10">Catalyzes two activities which are involved in the cyclic version of arginine biosynthesis: the synthesis of N-acetylglutamate from glutamate and acetyl-CoA as the acetyl donor, and of ornithine by transacetylation between N(2)-acetylornithine and glutamate.</text>
</comment>
<evidence type="ECO:0000256" key="2">
    <source>
        <dbReference type="ARBA" id="ARBA00006774"/>
    </source>
</evidence>
<reference evidence="11 12" key="1">
    <citation type="submission" date="2019-02" db="EMBL/GenBank/DDBJ databases">
        <title>Deep-cultivation of Planctomycetes and their phenomic and genomic characterization uncovers novel biology.</title>
        <authorList>
            <person name="Wiegand S."/>
            <person name="Jogler M."/>
            <person name="Boedeker C."/>
            <person name="Pinto D."/>
            <person name="Vollmers J."/>
            <person name="Rivas-Marin E."/>
            <person name="Kohn T."/>
            <person name="Peeters S.H."/>
            <person name="Heuer A."/>
            <person name="Rast P."/>
            <person name="Oberbeckmann S."/>
            <person name="Bunk B."/>
            <person name="Jeske O."/>
            <person name="Meyerdierks A."/>
            <person name="Storesund J.E."/>
            <person name="Kallscheuer N."/>
            <person name="Luecker S."/>
            <person name="Lage O.M."/>
            <person name="Pohl T."/>
            <person name="Merkel B.J."/>
            <person name="Hornburger P."/>
            <person name="Mueller R.-W."/>
            <person name="Bruemmer F."/>
            <person name="Labrenz M."/>
            <person name="Spormann A.M."/>
            <person name="Op den Camp H."/>
            <person name="Overmann J."/>
            <person name="Amann R."/>
            <person name="Jetten M.S.M."/>
            <person name="Mascher T."/>
            <person name="Medema M.H."/>
            <person name="Devos D.P."/>
            <person name="Kaster A.-K."/>
            <person name="Ovreas L."/>
            <person name="Rohde M."/>
            <person name="Galperin M.Y."/>
            <person name="Jogler C."/>
        </authorList>
    </citation>
    <scope>NUCLEOTIDE SEQUENCE [LARGE SCALE GENOMIC DNA]</scope>
    <source>
        <strain evidence="11 12">SV_7m_r</strain>
    </source>
</reference>
<feature type="binding site" evidence="10">
    <location>
        <position position="148"/>
    </location>
    <ligand>
        <name>substrate</name>
    </ligand>
</feature>
<dbReference type="GO" id="GO:0005737">
    <property type="term" value="C:cytoplasm"/>
    <property type="evidence" value="ECO:0007669"/>
    <property type="project" value="UniProtKB-SubCell"/>
</dbReference>
<feature type="binding site" evidence="10">
    <location>
        <position position="396"/>
    </location>
    <ligand>
        <name>substrate</name>
    </ligand>
</feature>
<dbReference type="Gene3D" id="3.60.70.12">
    <property type="entry name" value="L-amino peptidase D-ALA esterase/amidase"/>
    <property type="match status" value="1"/>
</dbReference>
<dbReference type="NCBIfam" id="NF003802">
    <property type="entry name" value="PRK05388.1"/>
    <property type="match status" value="1"/>
</dbReference>
<evidence type="ECO:0000256" key="8">
    <source>
        <dbReference type="ARBA" id="ARBA00022813"/>
    </source>
</evidence>
<comment type="pathway">
    <text evidence="10">Amino-acid biosynthesis; L-arginine biosynthesis; L-ornithine and N-acetyl-L-glutamate from L-glutamate and N(2)-acetyl-L-ornithine (cyclic): step 1/1.</text>
</comment>
<accession>A0A517SV77</accession>
<keyword evidence="5 10" id="KW-0055">Arginine biosynthesis</keyword>
<evidence type="ECO:0000313" key="12">
    <source>
        <dbReference type="Proteomes" id="UP000315003"/>
    </source>
</evidence>
<comment type="catalytic activity">
    <reaction evidence="10">
        <text>L-glutamate + acetyl-CoA = N-acetyl-L-glutamate + CoA + H(+)</text>
        <dbReference type="Rhea" id="RHEA:24292"/>
        <dbReference type="ChEBI" id="CHEBI:15378"/>
        <dbReference type="ChEBI" id="CHEBI:29985"/>
        <dbReference type="ChEBI" id="CHEBI:44337"/>
        <dbReference type="ChEBI" id="CHEBI:57287"/>
        <dbReference type="ChEBI" id="CHEBI:57288"/>
        <dbReference type="EC" id="2.3.1.1"/>
    </reaction>
</comment>
<feature type="binding site" evidence="10">
    <location>
        <position position="174"/>
    </location>
    <ligand>
        <name>substrate</name>
    </ligand>
</feature>
<feature type="active site" description="Nucleophile" evidence="10">
    <location>
        <position position="185"/>
    </location>
</feature>
<keyword evidence="10" id="KW-0511">Multifunctional enzyme</keyword>
<dbReference type="EMBL" id="CP036272">
    <property type="protein sequence ID" value="QDT60032.1"/>
    <property type="molecule type" value="Genomic_DNA"/>
</dbReference>
<feature type="site" description="Cleavage; by autolysis" evidence="10">
    <location>
        <begin position="184"/>
        <end position="185"/>
    </location>
</feature>
<dbReference type="CDD" id="cd02152">
    <property type="entry name" value="OAT"/>
    <property type="match status" value="1"/>
</dbReference>
<dbReference type="Pfam" id="PF01960">
    <property type="entry name" value="ArgJ"/>
    <property type="match status" value="1"/>
</dbReference>
<dbReference type="SUPFAM" id="SSF56266">
    <property type="entry name" value="DmpA/ArgJ-like"/>
    <property type="match status" value="1"/>
</dbReference>
<comment type="similarity">
    <text evidence="2 10">Belongs to the ArgJ family.</text>
</comment>
<evidence type="ECO:0000256" key="10">
    <source>
        <dbReference type="HAMAP-Rule" id="MF_01106"/>
    </source>
</evidence>
<comment type="pathway">
    <text evidence="10">Amino-acid biosynthesis; L-arginine biosynthesis; N(2)-acetyl-L-ornithine from L-glutamate: step 1/4.</text>
</comment>
<feature type="chain" id="PRO_5023496732" description="Arginine biosynthesis bifunctional protein ArgJ alpha chain" evidence="10">
    <location>
        <begin position="1"/>
        <end position="184"/>
    </location>
</feature>
<dbReference type="GO" id="GO:0004042">
    <property type="term" value="F:L-glutamate N-acetyltransferase activity"/>
    <property type="evidence" value="ECO:0007669"/>
    <property type="project" value="UniProtKB-UniRule"/>
</dbReference>
<evidence type="ECO:0000256" key="5">
    <source>
        <dbReference type="ARBA" id="ARBA00022571"/>
    </source>
</evidence>
<evidence type="ECO:0000256" key="1">
    <source>
        <dbReference type="ARBA" id="ARBA00004496"/>
    </source>
</evidence>
<evidence type="ECO:0000256" key="4">
    <source>
        <dbReference type="ARBA" id="ARBA00022490"/>
    </source>
</evidence>
<feature type="site" description="Involved in the stabilization of negative charge on the oxyanion by the formation of the oxyanion hole" evidence="10">
    <location>
        <position position="110"/>
    </location>
</feature>
<dbReference type="PANTHER" id="PTHR23100:SF0">
    <property type="entry name" value="ARGININE BIOSYNTHESIS BIFUNCTIONAL PROTEIN ARGJ, MITOCHONDRIAL"/>
    <property type="match status" value="1"/>
</dbReference>
<feature type="chain" id="PRO_5023496733" description="Arginine biosynthesis bifunctional protein ArgJ beta chain" evidence="10">
    <location>
        <begin position="185"/>
        <end position="396"/>
    </location>
</feature>
<dbReference type="Gene3D" id="3.10.20.340">
    <property type="entry name" value="ArgJ beta chain, C-terminal domain"/>
    <property type="match status" value="1"/>
</dbReference>
<dbReference type="GO" id="GO:0004358">
    <property type="term" value="F:L-glutamate N-acetyltransferase activity, acting on acetyl-L-ornithine as donor"/>
    <property type="evidence" value="ECO:0007669"/>
    <property type="project" value="UniProtKB-UniRule"/>
</dbReference>
<dbReference type="HAMAP" id="MF_01106">
    <property type="entry name" value="ArgJ"/>
    <property type="match status" value="1"/>
</dbReference>
<evidence type="ECO:0000256" key="7">
    <source>
        <dbReference type="ARBA" id="ARBA00022679"/>
    </source>
</evidence>
<keyword evidence="9 10" id="KW-0012">Acyltransferase</keyword>
<proteinExistence type="inferred from homology"/>
<name>A0A517SV77_9BACT</name>